<dbReference type="AlphaFoldDB" id="A0A291RC45"/>
<proteinExistence type="predicted"/>
<reference evidence="1 2" key="1">
    <citation type="submission" date="2017-10" db="EMBL/GenBank/DDBJ databases">
        <title>Comparative genomics between pathogenic Norcardia.</title>
        <authorList>
            <person name="Zeng L."/>
        </authorList>
    </citation>
    <scope>NUCLEOTIDE SEQUENCE [LARGE SCALE GENOMIC DNA]</scope>
    <source>
        <strain evidence="1 2">NC_YFY_NT001</strain>
    </source>
</reference>
<accession>A0A291RC45</accession>
<organism evidence="1 2">
    <name type="scientific">Nocardia terpenica</name>
    <dbReference type="NCBI Taxonomy" id="455432"/>
    <lineage>
        <taxon>Bacteria</taxon>
        <taxon>Bacillati</taxon>
        <taxon>Actinomycetota</taxon>
        <taxon>Actinomycetes</taxon>
        <taxon>Mycobacteriales</taxon>
        <taxon>Nocardiaceae</taxon>
        <taxon>Nocardia</taxon>
    </lineage>
</organism>
<protein>
    <submittedName>
        <fullName evidence="1">Uncharacterized protein</fullName>
    </submittedName>
</protein>
<dbReference type="EMBL" id="CP023778">
    <property type="protein sequence ID" value="ATL65103.1"/>
    <property type="molecule type" value="Genomic_DNA"/>
</dbReference>
<evidence type="ECO:0000313" key="1">
    <source>
        <dbReference type="EMBL" id="ATL65103.1"/>
    </source>
</evidence>
<dbReference type="SUPFAM" id="SSF47598">
    <property type="entry name" value="Ribbon-helix-helix"/>
    <property type="match status" value="1"/>
</dbReference>
<dbReference type="GO" id="GO:0006355">
    <property type="term" value="P:regulation of DNA-templated transcription"/>
    <property type="evidence" value="ECO:0007669"/>
    <property type="project" value="InterPro"/>
</dbReference>
<evidence type="ECO:0000313" key="2">
    <source>
        <dbReference type="Proteomes" id="UP000221961"/>
    </source>
</evidence>
<dbReference type="Proteomes" id="UP000221961">
    <property type="component" value="Chromosome"/>
</dbReference>
<sequence length="101" mass="10327">MVRGYGTCSLVGGKDGVAVPGEGRSVRVPDEVWDAAMARAKGEGRTVSSVIVDALEWYVREGSVGEARTAAQVRAAMQVIGGSLSMLEAVATALESDDGAG</sequence>
<dbReference type="KEGG" id="ntp:CRH09_01525"/>
<dbReference type="InterPro" id="IPR010985">
    <property type="entry name" value="Ribbon_hlx_hlx"/>
</dbReference>
<gene>
    <name evidence="1" type="ORF">CRH09_01525</name>
</gene>
<name>A0A291RC45_9NOCA</name>
<dbReference type="NCBIfam" id="NF041551">
    <property type="entry name" value="YlcI_YnfO_N"/>
    <property type="match status" value="1"/>
</dbReference>